<evidence type="ECO:0000256" key="1">
    <source>
        <dbReference type="SAM" id="MobiDB-lite"/>
    </source>
</evidence>
<reference evidence="2" key="2">
    <citation type="journal article" date="2024" name="Antonie Van Leeuwenhoek">
        <title>Roseihalotalea indica gen. nov., sp. nov., a halophilic Bacteroidetes from mesopelagic Southwest Indian Ocean with higher carbohydrate metabolic potential.</title>
        <authorList>
            <person name="Chen B."/>
            <person name="Zhang M."/>
            <person name="Lin D."/>
            <person name="Ye J."/>
            <person name="Tang K."/>
        </authorList>
    </citation>
    <scope>NUCLEOTIDE SEQUENCE</scope>
    <source>
        <strain evidence="2">TK19036</strain>
    </source>
</reference>
<feature type="region of interest" description="Disordered" evidence="1">
    <location>
        <begin position="212"/>
        <end position="244"/>
    </location>
</feature>
<dbReference type="AlphaFoldDB" id="A0AA49JJY2"/>
<proteinExistence type="predicted"/>
<protein>
    <submittedName>
        <fullName evidence="2">Uncharacterized protein</fullName>
    </submittedName>
</protein>
<name>A0AA49JJY2_9BACT</name>
<dbReference type="EMBL" id="CP120682">
    <property type="protein sequence ID" value="WKN40015.1"/>
    <property type="molecule type" value="Genomic_DNA"/>
</dbReference>
<reference evidence="2" key="1">
    <citation type="journal article" date="2023" name="Comput. Struct. Biotechnol. J.">
        <title>Discovery of a novel marine Bacteroidetes with a rich repertoire of carbohydrate-active enzymes.</title>
        <authorList>
            <person name="Chen B."/>
            <person name="Liu G."/>
            <person name="Chen Q."/>
            <person name="Wang H."/>
            <person name="Liu L."/>
            <person name="Tang K."/>
        </authorList>
    </citation>
    <scope>NUCLEOTIDE SEQUENCE</scope>
    <source>
        <strain evidence="2">TK19036</strain>
    </source>
</reference>
<sequence>MESKLNQQVTEQYSEQFTERVLASAYEQHNKLDGRTILELTPVRQVNLFVIKALFDQWQVEINKLRSPYFDYETEDVQQALNDFINTLSQHISVDQEHLQPLVKTAVNDTLQLICAPYEYLHQQLAQFPANHIREEDLITWLKYVKINRALLEAFAERFKQESSFAVERSRALELLRKAHESSSEIPEDVQSYLDMFSEVLSVSADQLYVSTSAQETTQEETASAPEIIERAEVDDDEEKEQAAPSLRTLNDYLSEKSPASTTLSDIQKKHKIASIREHIGVNQRYMFIRELFNNNPQEYQQAISELDQRQTYVEAFNFLRHEYAQKYRWKMDSEEVVELLEIVSKRYN</sequence>
<evidence type="ECO:0000313" key="2">
    <source>
        <dbReference type="EMBL" id="WKN40015.1"/>
    </source>
</evidence>
<gene>
    <name evidence="2" type="ORF">K4G66_15080</name>
</gene>
<feature type="compositionally biased region" description="Low complexity" evidence="1">
    <location>
        <begin position="212"/>
        <end position="225"/>
    </location>
</feature>
<organism evidence="2">
    <name type="scientific">Roseihalotalea indica</name>
    <dbReference type="NCBI Taxonomy" id="2867963"/>
    <lineage>
        <taxon>Bacteria</taxon>
        <taxon>Pseudomonadati</taxon>
        <taxon>Bacteroidota</taxon>
        <taxon>Cytophagia</taxon>
        <taxon>Cytophagales</taxon>
        <taxon>Catalimonadaceae</taxon>
        <taxon>Roseihalotalea</taxon>
    </lineage>
</organism>
<accession>A0AA49JJY2</accession>